<dbReference type="PANTHER" id="PTHR30501">
    <property type="entry name" value="UPF0597 PROTEIN YHAM"/>
    <property type="match status" value="1"/>
</dbReference>
<comment type="similarity">
    <text evidence="1">Belongs to the UPF0597 family.</text>
</comment>
<evidence type="ECO:0000256" key="1">
    <source>
        <dbReference type="HAMAP-Rule" id="MF_01845"/>
    </source>
</evidence>
<dbReference type="EMBL" id="JQIF01000001">
    <property type="protein sequence ID" value="KGJ55061.1"/>
    <property type="molecule type" value="Genomic_DNA"/>
</dbReference>
<dbReference type="AlphaFoldDB" id="A0A099IBY9"/>
<dbReference type="GO" id="GO:0019450">
    <property type="term" value="P:L-cysteine catabolic process to pyruvate"/>
    <property type="evidence" value="ECO:0007669"/>
    <property type="project" value="TreeGrafter"/>
</dbReference>
<proteinExistence type="inferred from homology"/>
<evidence type="ECO:0000313" key="4">
    <source>
        <dbReference type="Proteomes" id="UP000030008"/>
    </source>
</evidence>
<dbReference type="Pfam" id="PF03313">
    <property type="entry name" value="SDH_alpha"/>
    <property type="match status" value="1"/>
</dbReference>
<dbReference type="Proteomes" id="UP000030008">
    <property type="component" value="Unassembled WGS sequence"/>
</dbReference>
<gene>
    <name evidence="3" type="ORF">CIAN88_00360</name>
</gene>
<evidence type="ECO:0000313" key="3">
    <source>
        <dbReference type="EMBL" id="KGJ55061.1"/>
    </source>
</evidence>
<dbReference type="RefSeq" id="WP_044903341.1">
    <property type="nucleotide sequence ID" value="NZ_JQIF01000001.1"/>
</dbReference>
<organism evidence="3 4">
    <name type="scientific">Clostridium innocuum</name>
    <dbReference type="NCBI Taxonomy" id="1522"/>
    <lineage>
        <taxon>Bacteria</taxon>
        <taxon>Bacillati</taxon>
        <taxon>Bacillota</taxon>
        <taxon>Clostridia</taxon>
        <taxon>Eubacteriales</taxon>
        <taxon>Clostridiaceae</taxon>
        <taxon>Clostridium</taxon>
    </lineage>
</organism>
<dbReference type="PANTHER" id="PTHR30501:SF2">
    <property type="entry name" value="UPF0597 PROTEIN YHAM"/>
    <property type="match status" value="1"/>
</dbReference>
<protein>
    <recommendedName>
        <fullName evidence="1">UPF0597 protein CIAN88_00360</fullName>
    </recommendedName>
</protein>
<feature type="domain" description="Serine dehydratase-like alpha subunit" evidence="2">
    <location>
        <begin position="136"/>
        <end position="418"/>
    </location>
</feature>
<sequence length="424" mass="45348">MKKQDAQYRGYVTLLKKELVPAMGCTEPIAIAYAAAQAAACLKEDIKQVDIYASGNIIKNVKSVTVPNTGGRKGIQSAAAIGIIAGDPTLGLEVISHVRTEQIAQMEAFLEKTAVYVHHEQCSCALQVGVRVTGDKHTVLVCIQNEHSNIVRIEEDGRCVLDKEARKDTQEQLDAMQFSMQGIYEFAEIADLADVKEILDRQIQCNTAIAEEGLAHSYGANIGSVLLSTYGDSVQIRARALAAAGSDARMSGCELPVIINSGSGNQGMTCSLPVIAYARELQSSEEQLYRALLISNLSTLYQKKYIGRLSAYCGAVSAGAGAGAGIAYLLGGDYDHICHAIVNALAITSGMICDGAKPSCAAKIATAVDAGIMGCMMYQKGKQFYRGEGIVCRDIEETIMGVGQLARDGMKETDDEIIKLMIQN</sequence>
<dbReference type="HAMAP" id="MF_01845">
    <property type="entry name" value="UPF0597"/>
    <property type="match status" value="1"/>
</dbReference>
<dbReference type="PIRSF" id="PIRSF006054">
    <property type="entry name" value="UCP006054"/>
    <property type="match status" value="1"/>
</dbReference>
<dbReference type="InterPro" id="IPR005130">
    <property type="entry name" value="Ser_deHydtase-like_asu"/>
</dbReference>
<dbReference type="InterPro" id="IPR021144">
    <property type="entry name" value="UPF0597"/>
</dbReference>
<comment type="caution">
    <text evidence="3">The sequence shown here is derived from an EMBL/GenBank/DDBJ whole genome shotgun (WGS) entry which is preliminary data.</text>
</comment>
<evidence type="ECO:0000259" key="2">
    <source>
        <dbReference type="Pfam" id="PF03313"/>
    </source>
</evidence>
<dbReference type="GO" id="GO:0080146">
    <property type="term" value="F:L-cysteine desulfhydrase activity"/>
    <property type="evidence" value="ECO:0007669"/>
    <property type="project" value="TreeGrafter"/>
</dbReference>
<accession>A0A099IBY9</accession>
<name>A0A099IBY9_CLOIN</name>
<reference evidence="3 4" key="1">
    <citation type="submission" date="2014-08" db="EMBL/GenBank/DDBJ databases">
        <title>Clostridium innocuum, an unnegligible vancomycin-resistant pathogen causing extra-intestinal infections.</title>
        <authorList>
            <person name="Feng Y."/>
            <person name="Chiu C.-H."/>
        </authorList>
    </citation>
    <scope>NUCLEOTIDE SEQUENCE [LARGE SCALE GENOMIC DNA]</scope>
    <source>
        <strain evidence="3 4">AN88</strain>
    </source>
</reference>